<reference evidence="3" key="3">
    <citation type="submission" date="2025-04" db="UniProtKB">
        <authorList>
            <consortium name="RefSeq"/>
        </authorList>
    </citation>
    <scope>IDENTIFICATION</scope>
    <source>
        <strain evidence="3">CBS 304.34</strain>
    </source>
</reference>
<dbReference type="OrthoDB" id="2157530at2759"/>
<dbReference type="EMBL" id="MU003730">
    <property type="protein sequence ID" value="KAF2801424.1"/>
    <property type="molecule type" value="Genomic_DNA"/>
</dbReference>
<dbReference type="Proteomes" id="UP000504636">
    <property type="component" value="Unplaced"/>
</dbReference>
<dbReference type="GeneID" id="54467976"/>
<organism evidence="1">
    <name type="scientific">Mytilinidion resinicola</name>
    <dbReference type="NCBI Taxonomy" id="574789"/>
    <lineage>
        <taxon>Eukaryota</taxon>
        <taxon>Fungi</taxon>
        <taxon>Dikarya</taxon>
        <taxon>Ascomycota</taxon>
        <taxon>Pezizomycotina</taxon>
        <taxon>Dothideomycetes</taxon>
        <taxon>Pleosporomycetidae</taxon>
        <taxon>Mytilinidiales</taxon>
        <taxon>Mytilinidiaceae</taxon>
        <taxon>Mytilinidion</taxon>
    </lineage>
</organism>
<accession>A0A6A6Y090</accession>
<reference evidence="3" key="2">
    <citation type="submission" date="2020-04" db="EMBL/GenBank/DDBJ databases">
        <authorList>
            <consortium name="NCBI Genome Project"/>
        </authorList>
    </citation>
    <scope>NUCLEOTIDE SEQUENCE</scope>
    <source>
        <strain evidence="3">CBS 304.34</strain>
    </source>
</reference>
<gene>
    <name evidence="1 3" type="ORF">BDZ99DRAFT_553219</name>
</gene>
<dbReference type="Pfam" id="PF26639">
    <property type="entry name" value="Het-6_barrel"/>
    <property type="match status" value="1"/>
</dbReference>
<protein>
    <submittedName>
        <fullName evidence="1 3">Uncharacterized protein</fullName>
    </submittedName>
</protein>
<keyword evidence="2" id="KW-1185">Reference proteome</keyword>
<dbReference type="RefSeq" id="XP_033568388.1">
    <property type="nucleotide sequence ID" value="XM_033727083.1"/>
</dbReference>
<reference evidence="1 3" key="1">
    <citation type="journal article" date="2020" name="Stud. Mycol.">
        <title>101 Dothideomycetes genomes: a test case for predicting lifestyles and emergence of pathogens.</title>
        <authorList>
            <person name="Haridas S."/>
            <person name="Albert R."/>
            <person name="Binder M."/>
            <person name="Bloem J."/>
            <person name="Labutti K."/>
            <person name="Salamov A."/>
            <person name="Andreopoulos B."/>
            <person name="Baker S."/>
            <person name="Barry K."/>
            <person name="Bills G."/>
            <person name="Bluhm B."/>
            <person name="Cannon C."/>
            <person name="Castanera R."/>
            <person name="Culley D."/>
            <person name="Daum C."/>
            <person name="Ezra D."/>
            <person name="Gonzalez J."/>
            <person name="Henrissat B."/>
            <person name="Kuo A."/>
            <person name="Liang C."/>
            <person name="Lipzen A."/>
            <person name="Lutzoni F."/>
            <person name="Magnuson J."/>
            <person name="Mondo S."/>
            <person name="Nolan M."/>
            <person name="Ohm R."/>
            <person name="Pangilinan J."/>
            <person name="Park H.-J."/>
            <person name="Ramirez L."/>
            <person name="Alfaro M."/>
            <person name="Sun H."/>
            <person name="Tritt A."/>
            <person name="Yoshinaga Y."/>
            <person name="Zwiers L.-H."/>
            <person name="Turgeon B."/>
            <person name="Goodwin S."/>
            <person name="Spatafora J."/>
            <person name="Crous P."/>
            <person name="Grigoriev I."/>
        </authorList>
    </citation>
    <scope>NUCLEOTIDE SEQUENCE</scope>
    <source>
        <strain evidence="1 3">CBS 304.34</strain>
    </source>
</reference>
<sequence length="291" mass="32308">MTSTMSLSPTFRRLHRNPYILLSNVSSTCLIVNEILPEFVVEPTPNFGVKSEMPRPETYNIRGMDCHLSNCSITHEVLCVKGIRYSLVDTIGAVFEFQCVDDVRGALNGLAYYLYGADSPFEGIVDAQWDTHFPEKISAGGCQNLPLCLVPFVLKLVSLKLSVLKTDMDTKKAVIFLSRGRGYYAEDDLSQGVFNRDTLSGIRERLQSSRIFVDVKGNLGIGSNASQQGDVVCVLRGATAPCILRPRHGDGWTLISGDCYMDGELGSDKNTYLLSNIVDPYPDQEEEFLIW</sequence>
<dbReference type="AlphaFoldDB" id="A0A6A6Y090"/>
<evidence type="ECO:0000313" key="2">
    <source>
        <dbReference type="Proteomes" id="UP000504636"/>
    </source>
</evidence>
<name>A0A6A6Y090_9PEZI</name>
<proteinExistence type="predicted"/>
<evidence type="ECO:0000313" key="3">
    <source>
        <dbReference type="RefSeq" id="XP_033568388.1"/>
    </source>
</evidence>
<evidence type="ECO:0000313" key="1">
    <source>
        <dbReference type="EMBL" id="KAF2801424.1"/>
    </source>
</evidence>